<gene>
    <name evidence="2" type="ORF">GA0061100_102379</name>
</gene>
<dbReference type="EMBL" id="FMAC01000002">
    <property type="protein sequence ID" value="SCB15472.1"/>
    <property type="molecule type" value="Genomic_DNA"/>
</dbReference>
<feature type="domain" description="ABM" evidence="1">
    <location>
        <begin position="38"/>
        <end position="89"/>
    </location>
</feature>
<dbReference type="OrthoDB" id="9797060at2"/>
<name>A0A1C3UJ20_9HYPH</name>
<dbReference type="Proteomes" id="UP000186228">
    <property type="component" value="Unassembled WGS sequence"/>
</dbReference>
<dbReference type="InterPro" id="IPR007138">
    <property type="entry name" value="ABM_dom"/>
</dbReference>
<proteinExistence type="predicted"/>
<organism evidence="2 3">
    <name type="scientific">Rhizobium hainanense</name>
    <dbReference type="NCBI Taxonomy" id="52131"/>
    <lineage>
        <taxon>Bacteria</taxon>
        <taxon>Pseudomonadati</taxon>
        <taxon>Pseudomonadota</taxon>
        <taxon>Alphaproteobacteria</taxon>
        <taxon>Hyphomicrobiales</taxon>
        <taxon>Rhizobiaceae</taxon>
        <taxon>Rhizobium/Agrobacterium group</taxon>
        <taxon>Rhizobium</taxon>
    </lineage>
</organism>
<keyword evidence="3" id="KW-1185">Reference proteome</keyword>
<dbReference type="InterPro" id="IPR011008">
    <property type="entry name" value="Dimeric_a/b-barrel"/>
</dbReference>
<dbReference type="Gene3D" id="3.30.70.100">
    <property type="match status" value="1"/>
</dbReference>
<dbReference type="RefSeq" id="WP_075852254.1">
    <property type="nucleotide sequence ID" value="NZ_FMAC01000002.1"/>
</dbReference>
<keyword evidence="2" id="KW-0503">Monooxygenase</keyword>
<evidence type="ECO:0000313" key="2">
    <source>
        <dbReference type="EMBL" id="SCB15472.1"/>
    </source>
</evidence>
<dbReference type="GO" id="GO:0004497">
    <property type="term" value="F:monooxygenase activity"/>
    <property type="evidence" value="ECO:0007669"/>
    <property type="project" value="UniProtKB-KW"/>
</dbReference>
<evidence type="ECO:0000259" key="1">
    <source>
        <dbReference type="Pfam" id="PF03992"/>
    </source>
</evidence>
<keyword evidence="2" id="KW-0560">Oxidoreductase</keyword>
<dbReference type="PANTHER" id="PTHR37811:SF2">
    <property type="entry name" value="ABM DOMAIN-CONTAINING PROTEIN"/>
    <property type="match status" value="1"/>
</dbReference>
<dbReference type="SUPFAM" id="SSF54909">
    <property type="entry name" value="Dimeric alpha+beta barrel"/>
    <property type="match status" value="1"/>
</dbReference>
<dbReference type="Pfam" id="PF03992">
    <property type="entry name" value="ABM"/>
    <property type="match status" value="1"/>
</dbReference>
<evidence type="ECO:0000313" key="3">
    <source>
        <dbReference type="Proteomes" id="UP000186228"/>
    </source>
</evidence>
<dbReference type="AlphaFoldDB" id="A0A1C3UJ20"/>
<protein>
    <submittedName>
        <fullName evidence="2">Heme-degrading monooxygenase HmoA</fullName>
    </submittedName>
</protein>
<sequence length="125" mass="14026">MSPRKSSRFAATPEPPYYIVSFASIRTPGDNGYGAMGERMEEMALAQEGCLGLESARGADGFGVTNSFWRDEESILAWKNVVSHLAAQKLGRERWYEEYKVRVGRIERAYDFQVSKGDALAEHVD</sequence>
<dbReference type="PANTHER" id="PTHR37811">
    <property type="entry name" value="BLL5343 PROTEIN"/>
    <property type="match status" value="1"/>
</dbReference>
<dbReference type="InterPro" id="IPR052936">
    <property type="entry name" value="Jasmonate_Hydroxylase-like"/>
</dbReference>
<dbReference type="STRING" id="52131.GA0061100_102379"/>
<reference evidence="3" key="1">
    <citation type="submission" date="2016-08" db="EMBL/GenBank/DDBJ databases">
        <authorList>
            <person name="Varghese N."/>
            <person name="Submissions Spin"/>
        </authorList>
    </citation>
    <scope>NUCLEOTIDE SEQUENCE [LARGE SCALE GENOMIC DNA]</scope>
    <source>
        <strain evidence="3">CCBAU 57015</strain>
    </source>
</reference>
<accession>A0A1C3UJ20</accession>